<keyword evidence="3 7" id="KW-0812">Transmembrane</keyword>
<evidence type="ECO:0000259" key="9">
    <source>
        <dbReference type="Pfam" id="PF22571"/>
    </source>
</evidence>
<dbReference type="Proteomes" id="UP000185781">
    <property type="component" value="Unassembled WGS sequence"/>
</dbReference>
<feature type="transmembrane region" description="Helical" evidence="7">
    <location>
        <begin position="283"/>
        <end position="305"/>
    </location>
</feature>
<name>A0A1N7NEK6_9FLAO</name>
<dbReference type="InterPro" id="IPR052027">
    <property type="entry name" value="PspC"/>
</dbReference>
<dbReference type="InterPro" id="IPR054321">
    <property type="entry name" value="PspC-rel_TM"/>
</dbReference>
<dbReference type="RefSeq" id="WP_076392332.1">
    <property type="nucleotide sequence ID" value="NZ_FTOV01000004.1"/>
</dbReference>
<dbReference type="AlphaFoldDB" id="A0A1N7NEK6"/>
<evidence type="ECO:0000256" key="6">
    <source>
        <dbReference type="SAM" id="MobiDB-lite"/>
    </source>
</evidence>
<keyword evidence="2" id="KW-1003">Cell membrane</keyword>
<gene>
    <name evidence="10" type="ORF">SAMN05421785_104204</name>
</gene>
<proteinExistence type="predicted"/>
<evidence type="ECO:0000256" key="2">
    <source>
        <dbReference type="ARBA" id="ARBA00022475"/>
    </source>
</evidence>
<accession>A0A1N7NEK6</accession>
<feature type="transmembrane region" description="Helical" evidence="7">
    <location>
        <begin position="317"/>
        <end position="337"/>
    </location>
</feature>
<evidence type="ECO:0000256" key="3">
    <source>
        <dbReference type="ARBA" id="ARBA00022692"/>
    </source>
</evidence>
<dbReference type="OrthoDB" id="5772680at2"/>
<evidence type="ECO:0000313" key="10">
    <source>
        <dbReference type="EMBL" id="SIS96671.1"/>
    </source>
</evidence>
<dbReference type="EMBL" id="FTOV01000004">
    <property type="protein sequence ID" value="SIS96671.1"/>
    <property type="molecule type" value="Genomic_DNA"/>
</dbReference>
<reference evidence="10 11" key="1">
    <citation type="submission" date="2017-01" db="EMBL/GenBank/DDBJ databases">
        <authorList>
            <person name="Mah S.A."/>
            <person name="Swanson W.J."/>
            <person name="Moy G.W."/>
            <person name="Vacquier V.D."/>
        </authorList>
    </citation>
    <scope>NUCLEOTIDE SEQUENCE [LARGE SCALE GENOMIC DNA]</scope>
    <source>
        <strain evidence="10 11">DSM 18014</strain>
    </source>
</reference>
<dbReference type="Pfam" id="PF04024">
    <property type="entry name" value="PspC"/>
    <property type="match status" value="1"/>
</dbReference>
<comment type="subcellular location">
    <subcellularLocation>
        <location evidence="1">Cell membrane</location>
        <topology evidence="1">Single-pass membrane protein</topology>
    </subcellularLocation>
</comment>
<dbReference type="Pfam" id="PF22571">
    <property type="entry name" value="LiaI-LiaF-TM_PspC"/>
    <property type="match status" value="1"/>
</dbReference>
<dbReference type="PANTHER" id="PTHR33885:SF3">
    <property type="entry name" value="PHAGE SHOCK PROTEIN C"/>
    <property type="match status" value="1"/>
</dbReference>
<evidence type="ECO:0000256" key="4">
    <source>
        <dbReference type="ARBA" id="ARBA00022989"/>
    </source>
</evidence>
<evidence type="ECO:0000256" key="1">
    <source>
        <dbReference type="ARBA" id="ARBA00004162"/>
    </source>
</evidence>
<evidence type="ECO:0000313" key="11">
    <source>
        <dbReference type="Proteomes" id="UP000185781"/>
    </source>
</evidence>
<evidence type="ECO:0000259" key="8">
    <source>
        <dbReference type="Pfam" id="PF04024"/>
    </source>
</evidence>
<dbReference type="PANTHER" id="PTHR33885">
    <property type="entry name" value="PHAGE SHOCK PROTEIN C"/>
    <property type="match status" value="1"/>
</dbReference>
<feature type="domain" description="PspC-related transmembrane region" evidence="9">
    <location>
        <begin position="229"/>
        <end position="341"/>
    </location>
</feature>
<protein>
    <submittedName>
        <fullName evidence="10">Phage shock protein C (PspC) family protein</fullName>
    </submittedName>
</protein>
<organism evidence="10 11">
    <name type="scientific">Chryseobacterium gambrini</name>
    <dbReference type="NCBI Taxonomy" id="373672"/>
    <lineage>
        <taxon>Bacteria</taxon>
        <taxon>Pseudomonadati</taxon>
        <taxon>Bacteroidota</taxon>
        <taxon>Flavobacteriia</taxon>
        <taxon>Flavobacteriales</taxon>
        <taxon>Weeksellaceae</taxon>
        <taxon>Chryseobacterium group</taxon>
        <taxon>Chryseobacterium</taxon>
    </lineage>
</organism>
<feature type="transmembrane region" description="Helical" evidence="7">
    <location>
        <begin position="236"/>
        <end position="262"/>
    </location>
</feature>
<sequence>MNKTLSIGLAGFSFTIEEHAYIKLSDYLNALRSSLDASEADEVMHDIEIRMVEIFKDSMAKREVINDSDVERVIAQIGSPEKIEEQEEAYYSEKNTKRTNTSGTEYSDKKQLFRDPERQKIAGVCAGLAHYVGMDITAMRAIWLGVFILGIFTAAVSSTLVFLLYIILWAVLPKAETAADFLKMKGKPMNFDNLKNESNKLVQFANESTQRVGEIYIENKPYINNAGSGLWNVLRYILGGIFGFMSLSCLIGVFVVFGFMGADSDFPPISQMNFYFDNDNMKYIIMALITLGSLLPAMLFGLLSIKLISPKTKLRNTGWVIGALFLALITLGTYFGFSMAKREMFLKGHKEDTEEIAINTQSDSIYVDFKQVSIPQNFKGYDDDLYSDKVSVYERDWMHMDVTRKADIKTPYLIIKKEAKGYNLPLNVSVPVEVVNNKIVLPNYIKYPYEHRFRDYSIDYELVLPLKTVVIPVKKDGISFDGDLNADGINDDDQERDEDGNIKIEKNKITVNGSTIEYNSDDEDSIIVNGKKVPSNKADQVIDSMKSSIKKMKGANIDFKVDEGKNEISIQTK</sequence>
<evidence type="ECO:0000256" key="5">
    <source>
        <dbReference type="ARBA" id="ARBA00023136"/>
    </source>
</evidence>
<feature type="region of interest" description="Disordered" evidence="6">
    <location>
        <begin position="85"/>
        <end position="108"/>
    </location>
</feature>
<dbReference type="InterPro" id="IPR007168">
    <property type="entry name" value="Phageshock_PspC_N"/>
</dbReference>
<keyword evidence="5 7" id="KW-0472">Membrane</keyword>
<evidence type="ECO:0000256" key="7">
    <source>
        <dbReference type="SAM" id="Phobius"/>
    </source>
</evidence>
<keyword evidence="4 7" id="KW-1133">Transmembrane helix</keyword>
<feature type="domain" description="Phage shock protein PspC N-terminal" evidence="8">
    <location>
        <begin position="110"/>
        <end position="175"/>
    </location>
</feature>
<dbReference type="GO" id="GO:0005886">
    <property type="term" value="C:plasma membrane"/>
    <property type="evidence" value="ECO:0007669"/>
    <property type="project" value="UniProtKB-SubCell"/>
</dbReference>
<dbReference type="STRING" id="373672.SAMN05421785_104204"/>
<feature type="transmembrane region" description="Helical" evidence="7">
    <location>
        <begin position="141"/>
        <end position="172"/>
    </location>
</feature>